<sequence length="237" mass="27208">MRFQVLRHYVPSENFRPLTNPLVVIVFQQNARRSYDDLKMHSDSELFHLPQFMMDNALENDLIGMNVVLVSTDAYSIEKQRMRAVVDNCHSLVEQKLRKDNRWPFVASFPLSEMDSWLSVDYRQPAVSYKVCCEQIDLEMWLALDPLGDGNLPSLVVLNEPRVSAMRIPQNNANYQRSTRDFVGVVLFDYSYTLVLFDPDRSYLYWLVIDIPSASLAAASIADGKTVRSWSVSSSAI</sequence>
<dbReference type="AlphaFoldDB" id="A0A183U1A2"/>
<dbReference type="Proteomes" id="UP000050794">
    <property type="component" value="Unassembled WGS sequence"/>
</dbReference>
<accession>A0A183U1A2</accession>
<reference evidence="1 2" key="2">
    <citation type="submission" date="2018-11" db="EMBL/GenBank/DDBJ databases">
        <authorList>
            <consortium name="Pathogen Informatics"/>
        </authorList>
    </citation>
    <scope>NUCLEOTIDE SEQUENCE [LARGE SCALE GENOMIC DNA]</scope>
</reference>
<organism evidence="2 3">
    <name type="scientific">Toxocara canis</name>
    <name type="common">Canine roundworm</name>
    <dbReference type="NCBI Taxonomy" id="6265"/>
    <lineage>
        <taxon>Eukaryota</taxon>
        <taxon>Metazoa</taxon>
        <taxon>Ecdysozoa</taxon>
        <taxon>Nematoda</taxon>
        <taxon>Chromadorea</taxon>
        <taxon>Rhabditida</taxon>
        <taxon>Spirurina</taxon>
        <taxon>Ascaridomorpha</taxon>
        <taxon>Ascaridoidea</taxon>
        <taxon>Toxocaridae</taxon>
        <taxon>Toxocara</taxon>
    </lineage>
</organism>
<dbReference type="SUPFAM" id="SSF49777">
    <property type="entry name" value="PEBP-like"/>
    <property type="match status" value="1"/>
</dbReference>
<dbReference type="InterPro" id="IPR036610">
    <property type="entry name" value="PEBP-like_sf"/>
</dbReference>
<gene>
    <name evidence="1" type="ORF">TCNE_LOCUS2272</name>
</gene>
<keyword evidence="2" id="KW-1185">Reference proteome</keyword>
<dbReference type="WBParaSite" id="TCNE_0000227201-mRNA-1">
    <property type="protein sequence ID" value="TCNE_0000227201-mRNA-1"/>
    <property type="gene ID" value="TCNE_0000227201"/>
</dbReference>
<protein>
    <submittedName>
        <fullName evidence="1 3">Uncharacterized protein</fullName>
    </submittedName>
</protein>
<evidence type="ECO:0000313" key="2">
    <source>
        <dbReference type="Proteomes" id="UP000050794"/>
    </source>
</evidence>
<proteinExistence type="predicted"/>
<name>A0A183U1A2_TOXCA</name>
<reference evidence="3" key="1">
    <citation type="submission" date="2016-06" db="UniProtKB">
        <authorList>
            <consortium name="WormBaseParasite"/>
        </authorList>
    </citation>
    <scope>IDENTIFICATION</scope>
</reference>
<dbReference type="EMBL" id="UYWY01002171">
    <property type="protein sequence ID" value="VDM27782.1"/>
    <property type="molecule type" value="Genomic_DNA"/>
</dbReference>
<evidence type="ECO:0000313" key="3">
    <source>
        <dbReference type="WBParaSite" id="TCNE_0000227201-mRNA-1"/>
    </source>
</evidence>
<evidence type="ECO:0000313" key="1">
    <source>
        <dbReference type="EMBL" id="VDM27782.1"/>
    </source>
</evidence>